<dbReference type="PROSITE" id="PS51318">
    <property type="entry name" value="TAT"/>
    <property type="match status" value="1"/>
</dbReference>
<sequence>MGSAFSRRRMLGSLAGGALLVSTATAQRSHASPGHRRHTTPGHRLPDPGTVDATDPALLSAVEAASLLHAGRLHPKELLDACLARTREFDGLIGAWVRLYPEFAYAAADAAGERLTRARSEGTPAPDVCGLPIALKDLFAVSGLPLTASSRVLEGNIAAGHSGVWNKLEDAGAILMGHAHTDEFAIGVATPQVGNPWNTEMSPGGSSGGSAAVLAACFAPLAVGSDTGGSVRLPASACGISSIKPTYGRITSHGMIPLTWTRDHVGPMARSLADASMMLSTLATVDVDDPITALGPPVPAGGYPLAAKGGASPLAGIRLGLPPSDLPPSLQPLFDDAIQVARSLGAEVVPVMMPPTPTSLATGDVVEMGSYHRQFADRIGLYRPERVASVGAAVASLAVPVVDYLMLERDRLRYQYDYNRLFTDNDLDAVMIPGTRVDGALREEFLGVSVTEGVPGEVKWANYSGAPVVTLPVGRSSATGMPFGVQLGARPWQDEQIIEIGLELQEAIPVWRDVPDLTPAPGAAPEVLQVAPGPGPDPTNTADAAAPLRTPPMNAID</sequence>
<dbReference type="PANTHER" id="PTHR11895">
    <property type="entry name" value="TRANSAMIDASE"/>
    <property type="match status" value="1"/>
</dbReference>
<evidence type="ECO:0000256" key="1">
    <source>
        <dbReference type="SAM" id="MobiDB-lite"/>
    </source>
</evidence>
<dbReference type="Pfam" id="PF01425">
    <property type="entry name" value="Amidase"/>
    <property type="match status" value="1"/>
</dbReference>
<feature type="compositionally biased region" description="Low complexity" evidence="1">
    <location>
        <begin position="538"/>
        <end position="547"/>
    </location>
</feature>
<dbReference type="InterPro" id="IPR000120">
    <property type="entry name" value="Amidase"/>
</dbReference>
<feature type="region of interest" description="Disordered" evidence="1">
    <location>
        <begin position="531"/>
        <end position="557"/>
    </location>
</feature>
<evidence type="ECO:0000259" key="3">
    <source>
        <dbReference type="Pfam" id="PF01425"/>
    </source>
</evidence>
<organism evidence="4 5">
    <name type="scientific">Rhodococcus artemisiae</name>
    <dbReference type="NCBI Taxonomy" id="714159"/>
    <lineage>
        <taxon>Bacteria</taxon>
        <taxon>Bacillati</taxon>
        <taxon>Actinomycetota</taxon>
        <taxon>Actinomycetes</taxon>
        <taxon>Mycobacteriales</taxon>
        <taxon>Nocardiaceae</taxon>
        <taxon>Rhodococcus</taxon>
    </lineage>
</organism>
<reference evidence="4 5" key="1">
    <citation type="submission" date="2023-07" db="EMBL/GenBank/DDBJ databases">
        <authorList>
            <person name="Girao M."/>
            <person name="Carvalho M.F."/>
        </authorList>
    </citation>
    <scope>NUCLEOTIDE SEQUENCE [LARGE SCALE GENOMIC DNA]</scope>
    <source>
        <strain evidence="4 5">YIM65754</strain>
    </source>
</reference>
<feature type="domain" description="Amidase" evidence="3">
    <location>
        <begin position="77"/>
        <end position="497"/>
    </location>
</feature>
<accession>A0ABU7LKK8</accession>
<evidence type="ECO:0000256" key="2">
    <source>
        <dbReference type="SAM" id="SignalP"/>
    </source>
</evidence>
<evidence type="ECO:0000313" key="4">
    <source>
        <dbReference type="EMBL" id="MEE2062051.1"/>
    </source>
</evidence>
<feature type="region of interest" description="Disordered" evidence="1">
    <location>
        <begin position="24"/>
        <end position="52"/>
    </location>
</feature>
<keyword evidence="5" id="KW-1185">Reference proteome</keyword>
<dbReference type="PROSITE" id="PS00571">
    <property type="entry name" value="AMIDASES"/>
    <property type="match status" value="1"/>
</dbReference>
<proteinExistence type="predicted"/>
<gene>
    <name evidence="4" type="ORF">Q7514_31465</name>
</gene>
<keyword evidence="2" id="KW-0732">Signal</keyword>
<dbReference type="EMBL" id="JAUTXY010000027">
    <property type="protein sequence ID" value="MEE2062051.1"/>
    <property type="molecule type" value="Genomic_DNA"/>
</dbReference>
<dbReference type="RefSeq" id="WP_330137172.1">
    <property type="nucleotide sequence ID" value="NZ_JAUTXY010000027.1"/>
</dbReference>
<dbReference type="SUPFAM" id="SSF75304">
    <property type="entry name" value="Amidase signature (AS) enzymes"/>
    <property type="match status" value="1"/>
</dbReference>
<dbReference type="InterPro" id="IPR020556">
    <property type="entry name" value="Amidase_CS"/>
</dbReference>
<dbReference type="InterPro" id="IPR023631">
    <property type="entry name" value="Amidase_dom"/>
</dbReference>
<dbReference type="PANTHER" id="PTHR11895:SF176">
    <property type="entry name" value="AMIDASE AMID-RELATED"/>
    <property type="match status" value="1"/>
</dbReference>
<dbReference type="Proteomes" id="UP001336020">
    <property type="component" value="Unassembled WGS sequence"/>
</dbReference>
<dbReference type="InterPro" id="IPR036928">
    <property type="entry name" value="AS_sf"/>
</dbReference>
<feature type="chain" id="PRO_5045217549" evidence="2">
    <location>
        <begin position="27"/>
        <end position="557"/>
    </location>
</feature>
<name>A0ABU7LKK8_9NOCA</name>
<dbReference type="Gene3D" id="3.90.1300.10">
    <property type="entry name" value="Amidase signature (AS) domain"/>
    <property type="match status" value="1"/>
</dbReference>
<comment type="caution">
    <text evidence="4">The sequence shown here is derived from an EMBL/GenBank/DDBJ whole genome shotgun (WGS) entry which is preliminary data.</text>
</comment>
<feature type="signal peptide" evidence="2">
    <location>
        <begin position="1"/>
        <end position="26"/>
    </location>
</feature>
<evidence type="ECO:0000313" key="5">
    <source>
        <dbReference type="Proteomes" id="UP001336020"/>
    </source>
</evidence>
<protein>
    <submittedName>
        <fullName evidence="4">Amidase</fullName>
    </submittedName>
</protein>
<dbReference type="InterPro" id="IPR006311">
    <property type="entry name" value="TAT_signal"/>
</dbReference>